<keyword evidence="4" id="KW-1185">Reference proteome</keyword>
<protein>
    <submittedName>
        <fullName evidence="3">Uncharacterized protein</fullName>
    </submittedName>
</protein>
<dbReference type="RefSeq" id="WP_043873568.1">
    <property type="nucleotide sequence ID" value="NZ_CCVW01000001.1"/>
</dbReference>
<reference evidence="3 4" key="1">
    <citation type="submission" date="2014-06" db="EMBL/GenBank/DDBJ databases">
        <authorList>
            <person name="Urmite Genomes Urmite Genomes"/>
        </authorList>
    </citation>
    <scope>NUCLEOTIDE SEQUENCE [LARGE SCALE GENOMIC DNA]</scope>
</reference>
<feature type="compositionally biased region" description="Polar residues" evidence="2">
    <location>
        <begin position="235"/>
        <end position="248"/>
    </location>
</feature>
<sequence>MQNPLFYLLANILNPLQNNPQSKLKIEEQVYSVIFKEGGIYNNPYYLIKLPIYPKLQIRGREYPIKEGHVTIFSEKSHDEGYLSAYHVTLHLGPVLVRVYFNENDELAMEPKAWLYNEKENKPVSPLPNFFDDRNDSNLISLCAINSVSQLIRKLREQEQEKRAKLENEYNGLLRELENNTLDNQIKRKSYVSGITKCIEKLEELKRCSLDPASLDALIKIHAGQLEFVRELLTSAQQTPQEPTSPRKTSSDQDEETPLQANLVRLPNPAVTRWKDLVSNVKLLTKKPTLSPDTAKELKASLTELEKTFFGSNFIKEKNQFDCLGLFLTSRNKLGAFCLECLKNGEDEDAEPYYTYLTDIPLTFIEKCIQDDNARTIGKLLKRGKISLNTVLSDGTTMYEKAFMDERIETNLLFYKLGVPLGAVFIKTLFQSFSKGELDLNLIAKSMKINAILLPKIPVPLWPSIFDSTLKNLDSYRQSLLPYSTYRSQSKSRKSAKENEIKDNRIQLVDFFIEAIKFGYFISKNSPNALQNTLEEGLEKQEGLKSLMESLNISPDNLGTIIIPENIVNIASNIGIKIIKPFTSLFALFNQRINNLTPDKQREFVQLMLLVSKEREATDPLRLGAKEGETANTNKSLNKLVAFGINDLKITPSQIMAIFLPMIVDLGSAFSEITASFPQLGNLETIFQRPGVSNLPQFGGTSSSSNSLTSNNSNVLSTSSWGTGFSFWQNLPGISDITEEEDKEDEFTQDCTLM</sequence>
<dbReference type="AlphaFoldDB" id="A0A078KRV3"/>
<keyword evidence="1" id="KW-0175">Coiled coil</keyword>
<dbReference type="Proteomes" id="UP000044071">
    <property type="component" value="Unassembled WGS sequence"/>
</dbReference>
<evidence type="ECO:0000256" key="2">
    <source>
        <dbReference type="SAM" id="MobiDB-lite"/>
    </source>
</evidence>
<gene>
    <name evidence="3" type="ORF">BN59_01462</name>
</gene>
<dbReference type="EMBL" id="CCSB01000001">
    <property type="protein sequence ID" value="CDZ77180.1"/>
    <property type="molecule type" value="Genomic_DNA"/>
</dbReference>
<proteinExistence type="predicted"/>
<feature type="coiled-coil region" evidence="1">
    <location>
        <begin position="145"/>
        <end position="183"/>
    </location>
</feature>
<evidence type="ECO:0000256" key="1">
    <source>
        <dbReference type="SAM" id="Coils"/>
    </source>
</evidence>
<organism evidence="3 4">
    <name type="scientific">Legionella massiliensis</name>
    <dbReference type="NCBI Taxonomy" id="1034943"/>
    <lineage>
        <taxon>Bacteria</taxon>
        <taxon>Pseudomonadati</taxon>
        <taxon>Pseudomonadota</taxon>
        <taxon>Gammaproteobacteria</taxon>
        <taxon>Legionellales</taxon>
        <taxon>Legionellaceae</taxon>
        <taxon>Legionella</taxon>
    </lineage>
</organism>
<feature type="region of interest" description="Disordered" evidence="2">
    <location>
        <begin position="235"/>
        <end position="258"/>
    </location>
</feature>
<evidence type="ECO:0000313" key="3">
    <source>
        <dbReference type="EMBL" id="CDZ77180.1"/>
    </source>
</evidence>
<name>A0A078KRV3_9GAMM</name>
<accession>A0A078KRV3</accession>
<evidence type="ECO:0000313" key="4">
    <source>
        <dbReference type="Proteomes" id="UP000044071"/>
    </source>
</evidence>